<evidence type="ECO:0000256" key="1">
    <source>
        <dbReference type="SAM" id="MobiDB-lite"/>
    </source>
</evidence>
<dbReference type="EMBL" id="ACJE01000010">
    <property type="protein sequence ID" value="EHA22737.1"/>
    <property type="molecule type" value="Genomic_DNA"/>
</dbReference>
<evidence type="ECO:0000313" key="3">
    <source>
        <dbReference type="Proteomes" id="UP000009038"/>
    </source>
</evidence>
<accession>G3Y216</accession>
<dbReference type="HOGENOM" id="CLU_2236013_0_0_1"/>
<comment type="caution">
    <text evidence="2">The sequence shown here is derived from an EMBL/GenBank/DDBJ whole genome shotgun (WGS) entry which is preliminary data.</text>
</comment>
<protein>
    <submittedName>
        <fullName evidence="2">Uncharacterized protein</fullName>
    </submittedName>
</protein>
<feature type="compositionally biased region" description="Basic and acidic residues" evidence="1">
    <location>
        <begin position="34"/>
        <end position="53"/>
    </location>
</feature>
<gene>
    <name evidence="2" type="ORF">ASPNIDRAFT_36768</name>
</gene>
<sequence>MDKEFLGRDAGKKKRPRSEVPMEEEVIARTEAAAAREEEIIRKRPDDPLKDLKAGGSSPREADGEPRAAAANDDAGEGQRGGSTEPPASISPAACPISRRFRYSY</sequence>
<dbReference type="AlphaFoldDB" id="G3Y216"/>
<name>G3Y216_ASPNA</name>
<dbReference type="Proteomes" id="UP000009038">
    <property type="component" value="Unassembled WGS sequence"/>
</dbReference>
<feature type="compositionally biased region" description="Basic and acidic residues" evidence="1">
    <location>
        <begin position="1"/>
        <end position="10"/>
    </location>
</feature>
<feature type="region of interest" description="Disordered" evidence="1">
    <location>
        <begin position="1"/>
        <end position="105"/>
    </location>
</feature>
<proteinExistence type="predicted"/>
<reference evidence="2 3" key="1">
    <citation type="journal article" date="2011" name="Genome Res.">
        <title>Comparative genomics of citric-acid-producing Aspergillus niger ATCC 1015 versus enzyme-producing CBS 513.88.</title>
        <authorList>
            <person name="Andersen M.R."/>
            <person name="Salazar M.P."/>
            <person name="Schaap P.J."/>
            <person name="van de Vondervoort P.J."/>
            <person name="Culley D."/>
            <person name="Thykaer J."/>
            <person name="Frisvad J.C."/>
            <person name="Nielsen K.F."/>
            <person name="Albang R."/>
            <person name="Albermann K."/>
            <person name="Berka R.M."/>
            <person name="Braus G.H."/>
            <person name="Braus-Stromeyer S.A."/>
            <person name="Corrochano L.M."/>
            <person name="Dai Z."/>
            <person name="van Dijck P.W."/>
            <person name="Hofmann G."/>
            <person name="Lasure L.L."/>
            <person name="Magnuson J.K."/>
            <person name="Menke H."/>
            <person name="Meijer M."/>
            <person name="Meijer S.L."/>
            <person name="Nielsen J.B."/>
            <person name="Nielsen M.L."/>
            <person name="van Ooyen A.J."/>
            <person name="Pel H.J."/>
            <person name="Poulsen L."/>
            <person name="Samson R.A."/>
            <person name="Stam H."/>
            <person name="Tsang A."/>
            <person name="van den Brink J.M."/>
            <person name="Atkins A."/>
            <person name="Aerts A."/>
            <person name="Shapiro H."/>
            <person name="Pangilinan J."/>
            <person name="Salamov A."/>
            <person name="Lou Y."/>
            <person name="Lindquist E."/>
            <person name="Lucas S."/>
            <person name="Grimwood J."/>
            <person name="Grigoriev I.V."/>
            <person name="Kubicek C.P."/>
            <person name="Martinez D."/>
            <person name="van Peij N.N."/>
            <person name="Roubos J.A."/>
            <person name="Nielsen J."/>
            <person name="Baker S.E."/>
        </authorList>
    </citation>
    <scope>NUCLEOTIDE SEQUENCE [LARGE SCALE GENOMIC DNA]</scope>
    <source>
        <strain evidence="3">ATCC 1015 / CBS 113.46 / FGSC A1144 / LSHB Ac4 / NCTC 3858a / NRRL 328 / USDA 3528.7</strain>
    </source>
</reference>
<dbReference type="VEuPathDB" id="FungiDB:ASPNIDRAFT2_36768"/>
<feature type="compositionally biased region" description="Low complexity" evidence="1">
    <location>
        <begin position="86"/>
        <end position="98"/>
    </location>
</feature>
<evidence type="ECO:0000313" key="2">
    <source>
        <dbReference type="EMBL" id="EHA22737.1"/>
    </source>
</evidence>
<organism evidence="2 3">
    <name type="scientific">Aspergillus niger (strain ATCC 1015 / CBS 113.46 / FGSC A1144 / LSHB Ac4 / NCTC 3858a / NRRL 328 / USDA 3528.7)</name>
    <dbReference type="NCBI Taxonomy" id="380704"/>
    <lineage>
        <taxon>Eukaryota</taxon>
        <taxon>Fungi</taxon>
        <taxon>Dikarya</taxon>
        <taxon>Ascomycota</taxon>
        <taxon>Pezizomycotina</taxon>
        <taxon>Eurotiomycetes</taxon>
        <taxon>Eurotiomycetidae</taxon>
        <taxon>Eurotiales</taxon>
        <taxon>Aspergillaceae</taxon>
        <taxon>Aspergillus</taxon>
        <taxon>Aspergillus subgen. Circumdati</taxon>
    </lineage>
</organism>